<proteinExistence type="predicted"/>
<evidence type="ECO:0000256" key="2">
    <source>
        <dbReference type="ARBA" id="ARBA00011245"/>
    </source>
</evidence>
<dbReference type="OrthoDB" id="6394136at2"/>
<dbReference type="KEGG" id="agi:FSB73_00625"/>
<dbReference type="Pfam" id="PF02278">
    <property type="entry name" value="Lyase_8"/>
    <property type="match status" value="1"/>
</dbReference>
<keyword evidence="3" id="KW-0106">Calcium</keyword>
<dbReference type="Gene3D" id="2.70.98.10">
    <property type="match status" value="1"/>
</dbReference>
<organism evidence="5 6">
    <name type="scientific">Arachidicoccus ginsenosidivorans</name>
    <dbReference type="NCBI Taxonomy" id="496057"/>
    <lineage>
        <taxon>Bacteria</taxon>
        <taxon>Pseudomonadati</taxon>
        <taxon>Bacteroidota</taxon>
        <taxon>Chitinophagia</taxon>
        <taxon>Chitinophagales</taxon>
        <taxon>Chitinophagaceae</taxon>
        <taxon>Arachidicoccus</taxon>
    </lineage>
</organism>
<dbReference type="GO" id="GO:0016829">
    <property type="term" value="F:lyase activity"/>
    <property type="evidence" value="ECO:0007669"/>
    <property type="project" value="InterPro"/>
</dbReference>
<dbReference type="InterPro" id="IPR011013">
    <property type="entry name" value="Gal_mutarotase_sf_dom"/>
</dbReference>
<name>A0A5B8VGN2_9BACT</name>
<comment type="cofactor">
    <cofactor evidence="1">
        <name>Ca(2+)</name>
        <dbReference type="ChEBI" id="CHEBI:29108"/>
    </cofactor>
</comment>
<keyword evidence="6" id="KW-1185">Reference proteome</keyword>
<comment type="subunit">
    <text evidence="2">Monomer.</text>
</comment>
<dbReference type="InterPro" id="IPR003159">
    <property type="entry name" value="Lyase_8_central_dom"/>
</dbReference>
<dbReference type="RefSeq" id="WP_146779703.1">
    <property type="nucleotide sequence ID" value="NZ_CP042434.1"/>
</dbReference>
<dbReference type="Proteomes" id="UP000321291">
    <property type="component" value="Chromosome"/>
</dbReference>
<dbReference type="GO" id="GO:0005975">
    <property type="term" value="P:carbohydrate metabolic process"/>
    <property type="evidence" value="ECO:0007669"/>
    <property type="project" value="InterPro"/>
</dbReference>
<evidence type="ECO:0000259" key="4">
    <source>
        <dbReference type="Pfam" id="PF02278"/>
    </source>
</evidence>
<evidence type="ECO:0000313" key="6">
    <source>
        <dbReference type="Proteomes" id="UP000321291"/>
    </source>
</evidence>
<evidence type="ECO:0000256" key="1">
    <source>
        <dbReference type="ARBA" id="ARBA00001913"/>
    </source>
</evidence>
<sequence>MDLMVTGKEYVNIFPLWNWKRLPGATLPDTLIIPKDKAPGKETEKAPVLFAEVFLTV</sequence>
<evidence type="ECO:0000313" key="5">
    <source>
        <dbReference type="EMBL" id="QEC70439.1"/>
    </source>
</evidence>
<dbReference type="AlphaFoldDB" id="A0A5B8VGN2"/>
<evidence type="ECO:0000256" key="3">
    <source>
        <dbReference type="ARBA" id="ARBA00022837"/>
    </source>
</evidence>
<reference evidence="5 6" key="1">
    <citation type="journal article" date="2017" name="Int. J. Syst. Evol. Microbiol.">
        <title>Arachidicoccus ginsenosidivorans sp. nov., with ginsenoside-converting activity isolated from ginseng cultivating soil.</title>
        <authorList>
            <person name="Siddiqi M.Z."/>
            <person name="Aslam Z."/>
            <person name="Im W.T."/>
        </authorList>
    </citation>
    <scope>NUCLEOTIDE SEQUENCE [LARGE SCALE GENOMIC DNA]</scope>
    <source>
        <strain evidence="5 6">Gsoil 809</strain>
    </source>
</reference>
<feature type="domain" description="Polysaccharide lyase family 8 central" evidence="4">
    <location>
        <begin position="2"/>
        <end position="34"/>
    </location>
</feature>
<dbReference type="InterPro" id="IPR014718">
    <property type="entry name" value="GH-type_carb-bd"/>
</dbReference>
<protein>
    <recommendedName>
        <fullName evidence="4">Polysaccharide lyase family 8 central domain-containing protein</fullName>
    </recommendedName>
</protein>
<dbReference type="EMBL" id="CP042434">
    <property type="protein sequence ID" value="QEC70439.1"/>
    <property type="molecule type" value="Genomic_DNA"/>
</dbReference>
<dbReference type="GO" id="GO:0030246">
    <property type="term" value="F:carbohydrate binding"/>
    <property type="evidence" value="ECO:0007669"/>
    <property type="project" value="InterPro"/>
</dbReference>
<dbReference type="SUPFAM" id="SSF74650">
    <property type="entry name" value="Galactose mutarotase-like"/>
    <property type="match status" value="1"/>
</dbReference>
<accession>A0A5B8VGN2</accession>
<gene>
    <name evidence="5" type="ORF">FSB73_00625</name>
</gene>
<dbReference type="GO" id="GO:0005576">
    <property type="term" value="C:extracellular region"/>
    <property type="evidence" value="ECO:0007669"/>
    <property type="project" value="InterPro"/>
</dbReference>